<dbReference type="GO" id="GO:0032259">
    <property type="term" value="P:methylation"/>
    <property type="evidence" value="ECO:0007669"/>
    <property type="project" value="UniProtKB-KW"/>
</dbReference>
<dbReference type="Gene3D" id="3.40.50.150">
    <property type="entry name" value="Vaccinia Virus protein VP39"/>
    <property type="match status" value="1"/>
</dbReference>
<feature type="domain" description="Methyltransferase type 12" evidence="1">
    <location>
        <begin position="44"/>
        <end position="137"/>
    </location>
</feature>
<dbReference type="Pfam" id="PF08242">
    <property type="entry name" value="Methyltransf_12"/>
    <property type="match status" value="1"/>
</dbReference>
<gene>
    <name evidence="2" type="ORF">GV68_20780</name>
</gene>
<name>A0A922P3P8_9HYPH</name>
<comment type="caution">
    <text evidence="2">The sequence shown here is derived from an EMBL/GenBank/DDBJ whole genome shotgun (WGS) entry which is preliminary data.</text>
</comment>
<dbReference type="SUPFAM" id="SSF53335">
    <property type="entry name" value="S-adenosyl-L-methionine-dependent methyltransferases"/>
    <property type="match status" value="1"/>
</dbReference>
<dbReference type="PANTHER" id="PTHR43464">
    <property type="entry name" value="METHYLTRANSFERASE"/>
    <property type="match status" value="1"/>
</dbReference>
<keyword evidence="2" id="KW-0808">Transferase</keyword>
<dbReference type="InterPro" id="IPR013217">
    <property type="entry name" value="Methyltransf_12"/>
</dbReference>
<keyword evidence="2" id="KW-0489">Methyltransferase</keyword>
<dbReference type="EMBL" id="JOKJ01000005">
    <property type="protein sequence ID" value="KEQ09793.1"/>
    <property type="molecule type" value="Genomic_DNA"/>
</dbReference>
<dbReference type="Proteomes" id="UP000052167">
    <property type="component" value="Unassembled WGS sequence"/>
</dbReference>
<keyword evidence="3" id="KW-1185">Reference proteome</keyword>
<evidence type="ECO:0000259" key="1">
    <source>
        <dbReference type="Pfam" id="PF08242"/>
    </source>
</evidence>
<sequence length="221" mass="24096">MGKFDGQQVGYIDGARRNVPGLDALHRMTGLLLAEHVPPNGRVLVVGAGGGLELKALADQHPDWSFDGVDPSADMLELARETAASTADRIVLHHGDVGAAPAGPFDGAVCLLVFHHISVEERKATLNGVRQRLRPGSPFVLAHLSFAMSEPDHTLWVNRHIKFGAMAELDADKQEAARIGMKERLVVMFPEEEEAHLKEAGFTGIIQFYHAFSFRGWVAYA</sequence>
<reference evidence="2 3" key="1">
    <citation type="submission" date="2014-06" db="EMBL/GenBank/DDBJ databases">
        <title>Rhizobium pelagicum/R2-400B4.</title>
        <authorList>
            <person name="Kimes N.E."/>
            <person name="Lopez-Perez M."/>
        </authorList>
    </citation>
    <scope>NUCLEOTIDE SEQUENCE [LARGE SCALE GENOMIC DNA]</scope>
    <source>
        <strain evidence="2 3">R2-400B4</strain>
    </source>
</reference>
<dbReference type="CDD" id="cd02440">
    <property type="entry name" value="AdoMet_MTases"/>
    <property type="match status" value="1"/>
</dbReference>
<evidence type="ECO:0000313" key="3">
    <source>
        <dbReference type="Proteomes" id="UP000052167"/>
    </source>
</evidence>
<proteinExistence type="predicted"/>
<protein>
    <submittedName>
        <fullName evidence="2">Methyltransferase</fullName>
    </submittedName>
</protein>
<accession>A0A922P3P8</accession>
<dbReference type="InterPro" id="IPR029063">
    <property type="entry name" value="SAM-dependent_MTases_sf"/>
</dbReference>
<dbReference type="PANTHER" id="PTHR43464:SF58">
    <property type="entry name" value="BLR7975 PROTEIN"/>
    <property type="match status" value="1"/>
</dbReference>
<dbReference type="RefSeq" id="WP_037161898.1">
    <property type="nucleotide sequence ID" value="NZ_CAJXID010000023.1"/>
</dbReference>
<dbReference type="GO" id="GO:0008168">
    <property type="term" value="F:methyltransferase activity"/>
    <property type="evidence" value="ECO:0007669"/>
    <property type="project" value="UniProtKB-KW"/>
</dbReference>
<organism evidence="2 3">
    <name type="scientific">Pseudorhizobium pelagicum</name>
    <dbReference type="NCBI Taxonomy" id="1509405"/>
    <lineage>
        <taxon>Bacteria</taxon>
        <taxon>Pseudomonadati</taxon>
        <taxon>Pseudomonadota</taxon>
        <taxon>Alphaproteobacteria</taxon>
        <taxon>Hyphomicrobiales</taxon>
        <taxon>Rhizobiaceae</taxon>
        <taxon>Rhizobium/Agrobacterium group</taxon>
        <taxon>Pseudorhizobium</taxon>
    </lineage>
</organism>
<dbReference type="AlphaFoldDB" id="A0A922P3P8"/>
<evidence type="ECO:0000313" key="2">
    <source>
        <dbReference type="EMBL" id="KEQ09793.1"/>
    </source>
</evidence>